<feature type="signal peptide" evidence="1">
    <location>
        <begin position="1"/>
        <end position="42"/>
    </location>
</feature>
<name>A0ABT3MUV9_9GAMM</name>
<evidence type="ECO:0000256" key="1">
    <source>
        <dbReference type="SAM" id="SignalP"/>
    </source>
</evidence>
<reference evidence="2 3" key="1">
    <citation type="submission" date="2022-10" db="EMBL/GenBank/DDBJ databases">
        <title>High-quality genome sequences of two octocoral-associated bacteria, Endozoicomonas euniceicola EF212 and Endozoicomonas gorgoniicola PS125.</title>
        <authorList>
            <person name="Chiou Y.-J."/>
            <person name="Chen Y.-H."/>
        </authorList>
    </citation>
    <scope>NUCLEOTIDE SEQUENCE [LARGE SCALE GENOMIC DNA]</scope>
    <source>
        <strain evidence="2 3">PS125</strain>
    </source>
</reference>
<gene>
    <name evidence="2" type="ORF">NX722_10970</name>
</gene>
<sequence length="183" mass="19513">MKSEIIWNCPALPESTGQKLKQALLFSALLLAALTGSSSTYADNQPTGNAYESYKHSRWWIAGISAASIAGMTSNTFAEDKKRHFSISIALGAASEFGLRKLKVASDSRWKRIALATGAGLVPGIIKEMTDDRFDKEDLLADVIGSFTGALLSDLVQGPVDTGPQYGVVVGVDKVGLAVNYPF</sequence>
<evidence type="ECO:0000313" key="3">
    <source>
        <dbReference type="Proteomes" id="UP001209854"/>
    </source>
</evidence>
<comment type="caution">
    <text evidence="2">The sequence shown here is derived from an EMBL/GenBank/DDBJ whole genome shotgun (WGS) entry which is preliminary data.</text>
</comment>
<evidence type="ECO:0008006" key="4">
    <source>
        <dbReference type="Google" id="ProtNLM"/>
    </source>
</evidence>
<proteinExistence type="predicted"/>
<dbReference type="EMBL" id="JAPFCC010000001">
    <property type="protein sequence ID" value="MCW7553148.1"/>
    <property type="molecule type" value="Genomic_DNA"/>
</dbReference>
<dbReference type="RefSeq" id="WP_262568008.1">
    <property type="nucleotide sequence ID" value="NZ_JAPFCC010000001.1"/>
</dbReference>
<protein>
    <recommendedName>
        <fullName evidence="4">Lipoprotein</fullName>
    </recommendedName>
</protein>
<dbReference type="Proteomes" id="UP001209854">
    <property type="component" value="Unassembled WGS sequence"/>
</dbReference>
<keyword evidence="3" id="KW-1185">Reference proteome</keyword>
<keyword evidence="1" id="KW-0732">Signal</keyword>
<evidence type="ECO:0000313" key="2">
    <source>
        <dbReference type="EMBL" id="MCW7553148.1"/>
    </source>
</evidence>
<accession>A0ABT3MUV9</accession>
<feature type="chain" id="PRO_5045844624" description="Lipoprotein" evidence="1">
    <location>
        <begin position="43"/>
        <end position="183"/>
    </location>
</feature>
<organism evidence="2 3">
    <name type="scientific">Endozoicomonas gorgoniicola</name>
    <dbReference type="NCBI Taxonomy" id="1234144"/>
    <lineage>
        <taxon>Bacteria</taxon>
        <taxon>Pseudomonadati</taxon>
        <taxon>Pseudomonadota</taxon>
        <taxon>Gammaproteobacteria</taxon>
        <taxon>Oceanospirillales</taxon>
        <taxon>Endozoicomonadaceae</taxon>
        <taxon>Endozoicomonas</taxon>
    </lineage>
</organism>